<evidence type="ECO:0000256" key="1">
    <source>
        <dbReference type="SAM" id="Coils"/>
    </source>
</evidence>
<dbReference type="OrthoDB" id="10682257at2759"/>
<reference evidence="4 5" key="1">
    <citation type="journal article" date="2018" name="PLoS ONE">
        <title>The draft genome of Kipferlia bialata reveals reductive genome evolution in fornicate parasites.</title>
        <authorList>
            <person name="Tanifuji G."/>
            <person name="Takabayashi S."/>
            <person name="Kume K."/>
            <person name="Takagi M."/>
            <person name="Nakayama T."/>
            <person name="Kamikawa R."/>
            <person name="Inagaki Y."/>
            <person name="Hashimoto T."/>
        </authorList>
    </citation>
    <scope>NUCLEOTIDE SEQUENCE [LARGE SCALE GENOMIC DNA]</scope>
    <source>
        <strain evidence="4">NY0173</strain>
    </source>
</reference>
<dbReference type="Gene3D" id="3.60.21.10">
    <property type="match status" value="1"/>
</dbReference>
<feature type="coiled-coil region" evidence="1">
    <location>
        <begin position="111"/>
        <end position="163"/>
    </location>
</feature>
<organism evidence="4 5">
    <name type="scientific">Kipferlia bialata</name>
    <dbReference type="NCBI Taxonomy" id="797122"/>
    <lineage>
        <taxon>Eukaryota</taxon>
        <taxon>Metamonada</taxon>
        <taxon>Carpediemonas-like organisms</taxon>
        <taxon>Kipferlia</taxon>
    </lineage>
</organism>
<name>A0A9K3CS29_9EUKA</name>
<dbReference type="AlphaFoldDB" id="A0A9K3CS29"/>
<dbReference type="EMBL" id="BDIP01000455">
    <property type="protein sequence ID" value="GIQ81651.1"/>
    <property type="molecule type" value="Genomic_DNA"/>
</dbReference>
<dbReference type="InterPro" id="IPR029052">
    <property type="entry name" value="Metallo-depent_PP-like"/>
</dbReference>
<dbReference type="Pfam" id="PF00149">
    <property type="entry name" value="Metallophos"/>
    <property type="match status" value="1"/>
</dbReference>
<feature type="region of interest" description="Disordered" evidence="2">
    <location>
        <begin position="1"/>
        <end position="25"/>
    </location>
</feature>
<dbReference type="InterPro" id="IPR004843">
    <property type="entry name" value="Calcineurin-like_PHP"/>
</dbReference>
<feature type="domain" description="Calcineurin-like phosphoesterase" evidence="3">
    <location>
        <begin position="165"/>
        <end position="269"/>
    </location>
</feature>
<dbReference type="SUPFAM" id="SSF56300">
    <property type="entry name" value="Metallo-dependent phosphatases"/>
    <property type="match status" value="1"/>
</dbReference>
<keyword evidence="1" id="KW-0175">Coiled coil</keyword>
<comment type="caution">
    <text evidence="4">The sequence shown here is derived from an EMBL/GenBank/DDBJ whole genome shotgun (WGS) entry which is preliminary data.</text>
</comment>
<proteinExistence type="predicted"/>
<evidence type="ECO:0000313" key="4">
    <source>
        <dbReference type="EMBL" id="GIQ81651.1"/>
    </source>
</evidence>
<accession>A0A9K3CS29</accession>
<dbReference type="GO" id="GO:0016787">
    <property type="term" value="F:hydrolase activity"/>
    <property type="evidence" value="ECO:0007669"/>
    <property type="project" value="InterPro"/>
</dbReference>
<evidence type="ECO:0000256" key="2">
    <source>
        <dbReference type="SAM" id="MobiDB-lite"/>
    </source>
</evidence>
<dbReference type="Proteomes" id="UP000265618">
    <property type="component" value="Unassembled WGS sequence"/>
</dbReference>
<keyword evidence="5" id="KW-1185">Reference proteome</keyword>
<gene>
    <name evidence="4" type="ORF">KIPB_002642</name>
</gene>
<evidence type="ECO:0000259" key="3">
    <source>
        <dbReference type="Pfam" id="PF00149"/>
    </source>
</evidence>
<sequence length="483" mass="54805">MGDWYPVSGNEAPWYGPSTQDGGMDQYPQTTAQDGYMQEMSPPSASIHRGQSYGMSGSGGMPMSYGSSVSGHYQSLDSMDSMDERSGYMGGRMGMGRTREQEQQDLNMALHREQEQEMERHRRERERESERVRAMQEAHEAELLELERVREHEREERNRTEHRYVCITSDMHYPQLITDEIFQYPAEWYSQMPGAILRHRPDIFIHCGDFHWMLSLLNMAGDTIKQMALSVQDILVYLVQFCNSLPADLPKVFVKGNHDFWLGTFVRHCTPKDPKRVRDMVGDGLVLDGYSYVSWVQGLVRHRNVIMPPRDCELVVERIAHTLRQEYDPSTFLVPIPVSNVHLLDNRCGVYQTRRGGKIGVVGCETLPSAVDVCAGMGEILRDANVPLSDPMPVAVCVHNPSARGLPSLTQTTAAIKTHLSDAGCECMGIYWGHLHKRSGAQFVQRLAREGLDMQGWMCVMPEHNQYRPVTVEKADDTPLVVL</sequence>
<protein>
    <recommendedName>
        <fullName evidence="3">Calcineurin-like phosphoesterase domain-containing protein</fullName>
    </recommendedName>
</protein>
<evidence type="ECO:0000313" key="5">
    <source>
        <dbReference type="Proteomes" id="UP000265618"/>
    </source>
</evidence>